<sequence length="238" mass="26740">MEIDLQTAVGIAGIIVGAFSYFRPVIVFMKTVQRQWTTGDLSATPCLLTYVKCTFFMWYALPDVSRGNHLLFICNFVGFLFASIYIVTFLWLSPRVVVLKNVGAIFVAIAISTAHLVLPRAWLHGYERQLLCGLVAAGFSICTCWPSVKIIDSVMKTKNVEFMSFSASISMFLNGSLWFVFGLHGLDPFVMLPNGFTSVLGALQVILYLVYRNNKSEAERKKKIKYNSNDTIMKKNSK</sequence>
<evidence type="ECO:0000256" key="7">
    <source>
        <dbReference type="ARBA" id="ARBA00022989"/>
    </source>
</evidence>
<dbReference type="EMBL" id="KI632125">
    <property type="protein sequence ID" value="EYU24332.1"/>
    <property type="molecule type" value="Genomic_DNA"/>
</dbReference>
<dbReference type="GO" id="GO:0012505">
    <property type="term" value="C:endomembrane system"/>
    <property type="evidence" value="ECO:0007669"/>
    <property type="project" value="UniProtKB-SubCell"/>
</dbReference>
<proteinExistence type="inferred from homology"/>
<protein>
    <recommendedName>
        <fullName evidence="9">Bidirectional sugar transporter SWEET</fullName>
    </recommendedName>
</protein>
<evidence type="ECO:0000313" key="10">
    <source>
        <dbReference type="EMBL" id="EYU24332.1"/>
    </source>
</evidence>
<dbReference type="Gene3D" id="1.20.1280.290">
    <property type="match status" value="2"/>
</dbReference>
<keyword evidence="5 9" id="KW-0812">Transmembrane</keyword>
<dbReference type="GO" id="GO:0016020">
    <property type="term" value="C:membrane"/>
    <property type="evidence" value="ECO:0000318"/>
    <property type="project" value="GO_Central"/>
</dbReference>
<evidence type="ECO:0000313" key="11">
    <source>
        <dbReference type="Proteomes" id="UP000030748"/>
    </source>
</evidence>
<dbReference type="InterPro" id="IPR047664">
    <property type="entry name" value="SWEET"/>
</dbReference>
<feature type="transmembrane region" description="Helical" evidence="9">
    <location>
        <begin position="6"/>
        <end position="29"/>
    </location>
</feature>
<reference evidence="10 11" key="1">
    <citation type="journal article" date="2013" name="Proc. Natl. Acad. Sci. U.S.A.">
        <title>Fine-scale variation in meiotic recombination in Mimulus inferred from population shotgun sequencing.</title>
        <authorList>
            <person name="Hellsten U."/>
            <person name="Wright K.M."/>
            <person name="Jenkins J."/>
            <person name="Shu S."/>
            <person name="Yuan Y."/>
            <person name="Wessler S.R."/>
            <person name="Schmutz J."/>
            <person name="Willis J.H."/>
            <person name="Rokhsar D.S."/>
        </authorList>
    </citation>
    <scope>NUCLEOTIDE SEQUENCE [LARGE SCALE GENOMIC DNA]</scope>
    <source>
        <strain evidence="11">cv. DUN x IM62</strain>
    </source>
</reference>
<gene>
    <name evidence="10" type="ORF">MIMGU_mgv1a012862mg</name>
</gene>
<dbReference type="Proteomes" id="UP000030748">
    <property type="component" value="Unassembled WGS sequence"/>
</dbReference>
<keyword evidence="3 9" id="KW-0813">Transport</keyword>
<dbReference type="GO" id="GO:0008643">
    <property type="term" value="P:carbohydrate transport"/>
    <property type="evidence" value="ECO:0000318"/>
    <property type="project" value="GO_Central"/>
</dbReference>
<accession>A0A022Q6P4</accession>
<dbReference type="PhylomeDB" id="A0A022Q6P4"/>
<feature type="transmembrane region" description="Helical" evidence="9">
    <location>
        <begin position="160"/>
        <end position="183"/>
    </location>
</feature>
<feature type="transmembrane region" description="Helical" evidence="9">
    <location>
        <begin position="67"/>
        <end position="92"/>
    </location>
</feature>
<feature type="transmembrane region" description="Helical" evidence="9">
    <location>
        <begin position="104"/>
        <end position="122"/>
    </location>
</feature>
<organism evidence="10 11">
    <name type="scientific">Erythranthe guttata</name>
    <name type="common">Yellow monkey flower</name>
    <name type="synonym">Mimulus guttatus</name>
    <dbReference type="NCBI Taxonomy" id="4155"/>
    <lineage>
        <taxon>Eukaryota</taxon>
        <taxon>Viridiplantae</taxon>
        <taxon>Streptophyta</taxon>
        <taxon>Embryophyta</taxon>
        <taxon>Tracheophyta</taxon>
        <taxon>Spermatophyta</taxon>
        <taxon>Magnoliopsida</taxon>
        <taxon>eudicotyledons</taxon>
        <taxon>Gunneridae</taxon>
        <taxon>Pentapetalae</taxon>
        <taxon>asterids</taxon>
        <taxon>lamiids</taxon>
        <taxon>Lamiales</taxon>
        <taxon>Phrymaceae</taxon>
        <taxon>Erythranthe</taxon>
    </lineage>
</organism>
<dbReference type="InterPro" id="IPR004316">
    <property type="entry name" value="SWEET_rpt"/>
</dbReference>
<dbReference type="AlphaFoldDB" id="A0A022Q6P4"/>
<dbReference type="SMR" id="A0A022Q6P4"/>
<comment type="caution">
    <text evidence="9">Lacks conserved residue(s) required for the propagation of feature annotation.</text>
</comment>
<evidence type="ECO:0000256" key="1">
    <source>
        <dbReference type="ARBA" id="ARBA00004127"/>
    </source>
</evidence>
<comment type="similarity">
    <text evidence="2 9">Belongs to the SWEET sugar transporter family.</text>
</comment>
<evidence type="ECO:0000256" key="8">
    <source>
        <dbReference type="ARBA" id="ARBA00023136"/>
    </source>
</evidence>
<keyword evidence="8 9" id="KW-0472">Membrane</keyword>
<name>A0A022Q6P4_ERYGU</name>
<comment type="subcellular location">
    <subcellularLocation>
        <location evidence="1">Endomembrane system</location>
        <topology evidence="1">Multi-pass membrane protein</topology>
    </subcellularLocation>
</comment>
<comment type="function">
    <text evidence="9">Mediates both low-affinity uptake and efflux of sugar across the membrane.</text>
</comment>
<dbReference type="PANTHER" id="PTHR10791:SF44">
    <property type="entry name" value="BIDIRECTIONAL SUGAR TRANSPORTER SWEET1"/>
    <property type="match status" value="1"/>
</dbReference>
<dbReference type="Pfam" id="PF03083">
    <property type="entry name" value="MtN3_slv"/>
    <property type="match status" value="2"/>
</dbReference>
<dbReference type="eggNOG" id="KOG1623">
    <property type="taxonomic scope" value="Eukaryota"/>
</dbReference>
<keyword evidence="6" id="KW-0677">Repeat</keyword>
<keyword evidence="4 9" id="KW-0762">Sugar transport</keyword>
<evidence type="ECO:0000256" key="2">
    <source>
        <dbReference type="ARBA" id="ARBA00007809"/>
    </source>
</evidence>
<evidence type="ECO:0000256" key="5">
    <source>
        <dbReference type="ARBA" id="ARBA00022692"/>
    </source>
</evidence>
<dbReference type="GO" id="GO:0051119">
    <property type="term" value="F:sugar transmembrane transporter activity"/>
    <property type="evidence" value="ECO:0000318"/>
    <property type="project" value="GO_Central"/>
</dbReference>
<keyword evidence="7 9" id="KW-1133">Transmembrane helix</keyword>
<evidence type="ECO:0000256" key="6">
    <source>
        <dbReference type="ARBA" id="ARBA00022737"/>
    </source>
</evidence>
<dbReference type="PANTHER" id="PTHR10791">
    <property type="entry name" value="RAG1-ACTIVATING PROTEIN 1"/>
    <property type="match status" value="1"/>
</dbReference>
<evidence type="ECO:0000256" key="9">
    <source>
        <dbReference type="RuleBase" id="RU910715"/>
    </source>
</evidence>
<evidence type="ECO:0000256" key="4">
    <source>
        <dbReference type="ARBA" id="ARBA00022597"/>
    </source>
</evidence>
<evidence type="ECO:0000256" key="3">
    <source>
        <dbReference type="ARBA" id="ARBA00022448"/>
    </source>
</evidence>
<keyword evidence="11" id="KW-1185">Reference proteome</keyword>
<feature type="transmembrane region" description="Helical" evidence="9">
    <location>
        <begin position="189"/>
        <end position="211"/>
    </location>
</feature>